<dbReference type="STRING" id="89524.SAMN05444370_11047"/>
<dbReference type="EMBL" id="FNQM01000010">
    <property type="protein sequence ID" value="SEA72378.1"/>
    <property type="molecule type" value="Genomic_DNA"/>
</dbReference>
<evidence type="ECO:0000256" key="1">
    <source>
        <dbReference type="SAM" id="MobiDB-lite"/>
    </source>
</evidence>
<proteinExistence type="predicted"/>
<dbReference type="AlphaFoldDB" id="A0A1H4DIL0"/>
<sequence>MSEAFPERQGLEDLAHAAFAALGPEQRARRMKWIADEFRSILAAAEANARQFRARHQSNKLYRHWSKTALIVLSAIVACINVVAADGVEVGGAPLSRIAAIAAVIASAAAAYDGFRNFSGEMASSGELHNNYAHLLERYNFLWKAYVDEEEASFIDFQNAKAITRLLLADMERIKGTAHSERNKDGGRTDRDAAGSKSD</sequence>
<evidence type="ECO:0000313" key="3">
    <source>
        <dbReference type="Proteomes" id="UP000198703"/>
    </source>
</evidence>
<accession>A0A1H4DIL0</accession>
<gene>
    <name evidence="2" type="ORF">SAMN05444370_11047</name>
</gene>
<feature type="region of interest" description="Disordered" evidence="1">
    <location>
        <begin position="178"/>
        <end position="199"/>
    </location>
</feature>
<protein>
    <recommendedName>
        <fullName evidence="4">SMODS and SLOG-associating 2TM effector domain-containing protein</fullName>
    </recommendedName>
</protein>
<reference evidence="2 3" key="1">
    <citation type="submission" date="2016-10" db="EMBL/GenBank/DDBJ databases">
        <authorList>
            <person name="de Groot N.N."/>
        </authorList>
    </citation>
    <scope>NUCLEOTIDE SEQUENCE [LARGE SCALE GENOMIC DNA]</scope>
    <source>
        <strain evidence="2 3">DSM 15345</strain>
    </source>
</reference>
<evidence type="ECO:0008006" key="4">
    <source>
        <dbReference type="Google" id="ProtNLM"/>
    </source>
</evidence>
<name>A0A1H4DIL0_9RHOB</name>
<dbReference type="Proteomes" id="UP000198703">
    <property type="component" value="Unassembled WGS sequence"/>
</dbReference>
<evidence type="ECO:0000313" key="2">
    <source>
        <dbReference type="EMBL" id="SEA72378.1"/>
    </source>
</evidence>
<keyword evidence="3" id="KW-1185">Reference proteome</keyword>
<organism evidence="2 3">
    <name type="scientific">Rubrimonas cliftonensis</name>
    <dbReference type="NCBI Taxonomy" id="89524"/>
    <lineage>
        <taxon>Bacteria</taxon>
        <taxon>Pseudomonadati</taxon>
        <taxon>Pseudomonadota</taxon>
        <taxon>Alphaproteobacteria</taxon>
        <taxon>Rhodobacterales</taxon>
        <taxon>Paracoccaceae</taxon>
        <taxon>Rubrimonas</taxon>
    </lineage>
</organism>